<feature type="region of interest" description="Disordered" evidence="5">
    <location>
        <begin position="102"/>
        <end position="166"/>
    </location>
</feature>
<dbReference type="SMART" id="SM00249">
    <property type="entry name" value="PHD"/>
    <property type="match status" value="1"/>
</dbReference>
<dbReference type="SUPFAM" id="SSF57903">
    <property type="entry name" value="FYVE/PHD zinc finger"/>
    <property type="match status" value="1"/>
</dbReference>
<evidence type="ECO:0000259" key="6">
    <source>
        <dbReference type="PROSITE" id="PS50016"/>
    </source>
</evidence>
<feature type="compositionally biased region" description="Polar residues" evidence="5">
    <location>
        <begin position="150"/>
        <end position="159"/>
    </location>
</feature>
<reference evidence="8" key="1">
    <citation type="journal article" date="2013" name="Science">
        <title>The Amborella genome and the evolution of flowering plants.</title>
        <authorList>
            <consortium name="Amborella Genome Project"/>
        </authorList>
    </citation>
    <scope>NUCLEOTIDE SEQUENCE [LARGE SCALE GENOMIC DNA]</scope>
</reference>
<protein>
    <recommendedName>
        <fullName evidence="6">PHD-type domain-containing protein</fullName>
    </recommendedName>
</protein>
<feature type="compositionally biased region" description="Basic and acidic residues" evidence="5">
    <location>
        <begin position="102"/>
        <end position="111"/>
    </location>
</feature>
<keyword evidence="8" id="KW-1185">Reference proteome</keyword>
<dbReference type="HOGENOM" id="CLU_021071_0_0_1"/>
<evidence type="ECO:0000256" key="2">
    <source>
        <dbReference type="ARBA" id="ARBA00022771"/>
    </source>
</evidence>
<evidence type="ECO:0000256" key="4">
    <source>
        <dbReference type="PROSITE-ProRule" id="PRU00146"/>
    </source>
</evidence>
<evidence type="ECO:0000256" key="1">
    <source>
        <dbReference type="ARBA" id="ARBA00022723"/>
    </source>
</evidence>
<evidence type="ECO:0000256" key="3">
    <source>
        <dbReference type="ARBA" id="ARBA00022833"/>
    </source>
</evidence>
<keyword evidence="2 4" id="KW-0863">Zinc-finger</keyword>
<feature type="compositionally biased region" description="Low complexity" evidence="5">
    <location>
        <begin position="136"/>
        <end position="146"/>
    </location>
</feature>
<dbReference type="InterPro" id="IPR013083">
    <property type="entry name" value="Znf_RING/FYVE/PHD"/>
</dbReference>
<dbReference type="OMA" id="KHESRCP"/>
<evidence type="ECO:0000313" key="8">
    <source>
        <dbReference type="Proteomes" id="UP000017836"/>
    </source>
</evidence>
<proteinExistence type="predicted"/>
<keyword evidence="3" id="KW-0862">Zinc</keyword>
<dbReference type="EMBL" id="KI393980">
    <property type="protein sequence ID" value="ERN05762.1"/>
    <property type="molecule type" value="Genomic_DNA"/>
</dbReference>
<dbReference type="STRING" id="13333.W1P7B6"/>
<accession>W1P7B6</accession>
<dbReference type="InterPro" id="IPR011011">
    <property type="entry name" value="Znf_FYVE_PHD"/>
</dbReference>
<dbReference type="eggNOG" id="KOG4430">
    <property type="taxonomic scope" value="Eukaryota"/>
</dbReference>
<keyword evidence="1" id="KW-0479">Metal-binding</keyword>
<evidence type="ECO:0000256" key="5">
    <source>
        <dbReference type="SAM" id="MobiDB-lite"/>
    </source>
</evidence>
<gene>
    <name evidence="7" type="ORF">AMTR_s00006p00252200</name>
</gene>
<dbReference type="PANTHER" id="PTHR47177:SF4">
    <property type="entry name" value="OS06G0283200 PROTEIN"/>
    <property type="match status" value="1"/>
</dbReference>
<feature type="domain" description="PHD-type" evidence="6">
    <location>
        <begin position="16"/>
        <end position="65"/>
    </location>
</feature>
<dbReference type="Gene3D" id="3.30.40.10">
    <property type="entry name" value="Zinc/RING finger domain, C3HC4 (zinc finger)"/>
    <property type="match status" value="1"/>
</dbReference>
<dbReference type="InterPro" id="IPR019787">
    <property type="entry name" value="Znf_PHD-finger"/>
</dbReference>
<dbReference type="AlphaFoldDB" id="W1P7B6"/>
<dbReference type="GO" id="GO:0008270">
    <property type="term" value="F:zinc ion binding"/>
    <property type="evidence" value="ECO:0007669"/>
    <property type="project" value="UniProtKB-KW"/>
</dbReference>
<feature type="region of interest" description="Disordered" evidence="5">
    <location>
        <begin position="482"/>
        <end position="530"/>
    </location>
</feature>
<dbReference type="Gramene" id="ERN05762">
    <property type="protein sequence ID" value="ERN05762"/>
    <property type="gene ID" value="AMTR_s00006p00252200"/>
</dbReference>
<dbReference type="InterPro" id="IPR001965">
    <property type="entry name" value="Znf_PHD"/>
</dbReference>
<sequence>MTHKVYDPNEDDPYMEYSCTECHGSGDEHLLLLCDLCDSAAHTYCVGLGETVPNYEWYCCDCKTSMNEHSDTQRDAEENYIHTFEPSFPGDCDGYISPSEIVRDQREDESSKPPTRGTQTGERKVNRRTQSDNSHSVVPSSPIVIPGVRKSSSLGSNKSGPGVRTLSRCRDLHGRIRIMRENWDALRSGSMMFSSRNTSGQSSQSHSVSFANDQVMALEKHTGVREESSIDTWDANKAWRMMELAQSMTGRGKGAKSNLRSVDYSAGREVRSTSISLEPKYKLSSGGGIDDSRTKFGGCLAGPILMGSDVSMKRQRSSAGEISALTPSKHRDGLVVPKKMGSDISSNGAKPGGCLAGPILMGSDVSMKRQRSSVGEISALTPSKYRDGLVVPKKMGSDISSNGAKPEILPACNFASLIPAKNSRGLAIHKQMGSDVSSINGVKPAVSSVGDFKMGSDIPFRTKSESSLAPYFAIVTPSKNREKNDQRLVNPGRIGSDISSKRDDPTVSSASISRQMGPDTSTSGSNGGVFRGRERVAKTLMRTSDSNETVRQDHADKSQVQSMVKLNMKLLRKNCELGTDKFKEIARLSTHTILAACGLEHSKSCVQPFSSPNCVHNKQHTASNLMPTCCRECFSFFVRDVVSSIMVNKSRKIDNLC</sequence>
<evidence type="ECO:0000313" key="7">
    <source>
        <dbReference type="EMBL" id="ERN05762.1"/>
    </source>
</evidence>
<name>W1P7B6_AMBTC</name>
<organism evidence="7 8">
    <name type="scientific">Amborella trichopoda</name>
    <dbReference type="NCBI Taxonomy" id="13333"/>
    <lineage>
        <taxon>Eukaryota</taxon>
        <taxon>Viridiplantae</taxon>
        <taxon>Streptophyta</taxon>
        <taxon>Embryophyta</taxon>
        <taxon>Tracheophyta</taxon>
        <taxon>Spermatophyta</taxon>
        <taxon>Magnoliopsida</taxon>
        <taxon>Amborellales</taxon>
        <taxon>Amborellaceae</taxon>
        <taxon>Amborella</taxon>
    </lineage>
</organism>
<dbReference type="PROSITE" id="PS50016">
    <property type="entry name" value="ZF_PHD_2"/>
    <property type="match status" value="1"/>
</dbReference>
<feature type="compositionally biased region" description="Polar residues" evidence="5">
    <location>
        <begin position="506"/>
        <end position="524"/>
    </location>
</feature>
<dbReference type="PANTHER" id="PTHR47177">
    <property type="entry name" value="F18C1.6 PROTEIN"/>
    <property type="match status" value="1"/>
</dbReference>
<dbReference type="Proteomes" id="UP000017836">
    <property type="component" value="Unassembled WGS sequence"/>
</dbReference>